<dbReference type="STRING" id="1101373.A9O67_03535"/>
<dbReference type="PANTHER" id="PTHR47439:SF1">
    <property type="entry name" value="ACID PHOSPHATASE"/>
    <property type="match status" value="1"/>
</dbReference>
<dbReference type="InterPro" id="IPR017867">
    <property type="entry name" value="Tyr_phospatase_low_mol_wt"/>
</dbReference>
<proteinExistence type="inferred from homology"/>
<comment type="caution">
    <text evidence="6">The sequence shown here is derived from an EMBL/GenBank/DDBJ whole genome shotgun (WGS) entry which is preliminary data.</text>
</comment>
<accession>A0A1A6DWT8</accession>
<dbReference type="AlphaFoldDB" id="A0A1A6DWT8"/>
<dbReference type="EMBL" id="LZDH01000045">
    <property type="protein sequence ID" value="OBS31255.1"/>
    <property type="molecule type" value="Genomic_DNA"/>
</dbReference>
<dbReference type="SMART" id="SM00226">
    <property type="entry name" value="LMWPc"/>
    <property type="match status" value="1"/>
</dbReference>
<reference evidence="6 7" key="1">
    <citation type="submission" date="2016-06" db="EMBL/GenBank/DDBJ databases">
        <title>Genome sequence of Tepidimonas fonticaldi PL17.</title>
        <authorList>
            <person name="Pinnaka A.K."/>
        </authorList>
    </citation>
    <scope>NUCLEOTIDE SEQUENCE [LARGE SCALE GENOMIC DNA]</scope>
    <source>
        <strain evidence="6 7">PL17</strain>
    </source>
</reference>
<gene>
    <name evidence="6" type="ORF">A9O67_03535</name>
</gene>
<evidence type="ECO:0000259" key="5">
    <source>
        <dbReference type="SMART" id="SM00226"/>
    </source>
</evidence>
<feature type="active site" description="Nucleophile" evidence="4">
    <location>
        <position position="13"/>
    </location>
</feature>
<dbReference type="PANTHER" id="PTHR47439">
    <property type="entry name" value="LOW MOLECULAR WEIGHT PHOSPHOTYROSINE PROTEIN PHOSPHATASE-RELATED"/>
    <property type="match status" value="1"/>
</dbReference>
<evidence type="ECO:0000256" key="2">
    <source>
        <dbReference type="ARBA" id="ARBA00022801"/>
    </source>
</evidence>
<evidence type="ECO:0000313" key="7">
    <source>
        <dbReference type="Proteomes" id="UP000091969"/>
    </source>
</evidence>
<keyword evidence="3" id="KW-0904">Protein phosphatase</keyword>
<dbReference type="FunFam" id="3.40.50.2300:FF:000113">
    <property type="entry name" value="Low molecular weight protein-tyrosine-phosphatase"/>
    <property type="match status" value="1"/>
</dbReference>
<dbReference type="Proteomes" id="UP000091969">
    <property type="component" value="Unassembled WGS sequence"/>
</dbReference>
<evidence type="ECO:0000256" key="3">
    <source>
        <dbReference type="ARBA" id="ARBA00022912"/>
    </source>
</evidence>
<dbReference type="InterPro" id="IPR023485">
    <property type="entry name" value="Ptyr_pPase"/>
</dbReference>
<dbReference type="Gene3D" id="3.40.50.2300">
    <property type="match status" value="1"/>
</dbReference>
<keyword evidence="7" id="KW-1185">Reference proteome</keyword>
<dbReference type="InterPro" id="IPR036196">
    <property type="entry name" value="Ptyr_pPase_sf"/>
</dbReference>
<comment type="similarity">
    <text evidence="1">Belongs to the low molecular weight phosphotyrosine protein phosphatase family.</text>
</comment>
<dbReference type="InterPro" id="IPR052995">
    <property type="entry name" value="LMW-PTP"/>
</dbReference>
<dbReference type="CDD" id="cd16343">
    <property type="entry name" value="LMWPTP"/>
    <property type="match status" value="1"/>
</dbReference>
<feature type="domain" description="Phosphotyrosine protein phosphatase I" evidence="5">
    <location>
        <begin position="7"/>
        <end position="156"/>
    </location>
</feature>
<dbReference type="Pfam" id="PF01451">
    <property type="entry name" value="LMWPc"/>
    <property type="match status" value="1"/>
</dbReference>
<evidence type="ECO:0000256" key="1">
    <source>
        <dbReference type="ARBA" id="ARBA00011063"/>
    </source>
</evidence>
<sequence>MDAAYEYRVVFFCMGNICRSPTAHGVFRLRLQARGLHHRVAVSSAGTHAYHVGEAPDPRSQHHARLRGYDLADLRARQLAAVDFEHADLLLAMDWDNLALAEAVCPPPHRRKLRRLTEFCRRHDSPVVPDPYYGGADGFEHVLDLVEDACDGLLDHIERLLAARVEARH</sequence>
<dbReference type="PRINTS" id="PR00719">
    <property type="entry name" value="LMWPTPASE"/>
</dbReference>
<evidence type="ECO:0000256" key="4">
    <source>
        <dbReference type="PIRSR" id="PIRSR617867-1"/>
    </source>
</evidence>
<dbReference type="OrthoDB" id="9784339at2"/>
<keyword evidence="2" id="KW-0378">Hydrolase</keyword>
<feature type="active site" description="Proton donor" evidence="4">
    <location>
        <position position="130"/>
    </location>
</feature>
<protein>
    <submittedName>
        <fullName evidence="6">Phosphotyrosine protein phosphatase</fullName>
    </submittedName>
</protein>
<dbReference type="RefSeq" id="WP_068608203.1">
    <property type="nucleotide sequence ID" value="NZ_LZDH01000045.1"/>
</dbReference>
<evidence type="ECO:0000313" key="6">
    <source>
        <dbReference type="EMBL" id="OBS31255.1"/>
    </source>
</evidence>
<dbReference type="SUPFAM" id="SSF52788">
    <property type="entry name" value="Phosphotyrosine protein phosphatases I"/>
    <property type="match status" value="1"/>
</dbReference>
<organism evidence="6 7">
    <name type="scientific">Tepidimonas fonticaldi</name>
    <dbReference type="NCBI Taxonomy" id="1101373"/>
    <lineage>
        <taxon>Bacteria</taxon>
        <taxon>Pseudomonadati</taxon>
        <taxon>Pseudomonadota</taxon>
        <taxon>Betaproteobacteria</taxon>
        <taxon>Burkholderiales</taxon>
        <taxon>Tepidimonas</taxon>
    </lineage>
</organism>
<dbReference type="GO" id="GO:0004725">
    <property type="term" value="F:protein tyrosine phosphatase activity"/>
    <property type="evidence" value="ECO:0007669"/>
    <property type="project" value="InterPro"/>
</dbReference>
<name>A0A1A6DWT8_9BURK</name>
<feature type="active site" evidence="4">
    <location>
        <position position="19"/>
    </location>
</feature>